<proteinExistence type="predicted"/>
<evidence type="ECO:0000259" key="1">
    <source>
        <dbReference type="Pfam" id="PF05099"/>
    </source>
</evidence>
<comment type="caution">
    <text evidence="2">The sequence shown here is derived from an EMBL/GenBank/DDBJ whole genome shotgun (WGS) entry which is preliminary data.</text>
</comment>
<dbReference type="Proteomes" id="UP001597186">
    <property type="component" value="Unassembled WGS sequence"/>
</dbReference>
<reference evidence="3" key="1">
    <citation type="journal article" date="2019" name="Int. J. Syst. Evol. Microbiol.">
        <title>The Global Catalogue of Microorganisms (GCM) 10K type strain sequencing project: providing services to taxonomists for standard genome sequencing and annotation.</title>
        <authorList>
            <consortium name="The Broad Institute Genomics Platform"/>
            <consortium name="The Broad Institute Genome Sequencing Center for Infectious Disease"/>
            <person name="Wu L."/>
            <person name="Ma J."/>
        </authorList>
    </citation>
    <scope>NUCLEOTIDE SEQUENCE [LARGE SCALE GENOMIC DNA]</scope>
    <source>
        <strain evidence="3">CGMCC 1.12477</strain>
    </source>
</reference>
<evidence type="ECO:0000313" key="3">
    <source>
        <dbReference type="Proteomes" id="UP001597186"/>
    </source>
</evidence>
<sequence length="152" mass="16966">MFDRLLSRFRSGEPTPLPQPDADLALGALLVRVAMSDHTYRVEEIRRIDRLLGRLFRLNPVQAAKMRATCEKLERQAPGTGQFAALIRDNVDHSHRLDALQAMFEVMLADDTRAAEEVTLIHALTEALGLSPEDEATALTRAEQGRDMPPAH</sequence>
<dbReference type="InterPro" id="IPR029024">
    <property type="entry name" value="TerB-like"/>
</dbReference>
<evidence type="ECO:0000313" key="2">
    <source>
        <dbReference type="EMBL" id="MFD1508339.1"/>
    </source>
</evidence>
<organism evidence="2 3">
    <name type="scientific">Lacimonas salitolerans</name>
    <dbReference type="NCBI Taxonomy" id="1323750"/>
    <lineage>
        <taxon>Bacteria</taxon>
        <taxon>Pseudomonadati</taxon>
        <taxon>Pseudomonadota</taxon>
        <taxon>Alphaproteobacteria</taxon>
        <taxon>Rhodobacterales</taxon>
        <taxon>Paracoccaceae</taxon>
        <taxon>Lacimonas</taxon>
    </lineage>
</organism>
<dbReference type="Gene3D" id="1.10.3680.10">
    <property type="entry name" value="TerB-like"/>
    <property type="match status" value="1"/>
</dbReference>
<gene>
    <name evidence="2" type="ORF">ACFTOW_02850</name>
</gene>
<dbReference type="Pfam" id="PF05099">
    <property type="entry name" value="TerB"/>
    <property type="match status" value="1"/>
</dbReference>
<dbReference type="InterPro" id="IPR007791">
    <property type="entry name" value="DjlA_N"/>
</dbReference>
<dbReference type="EMBL" id="JBHUDD010000027">
    <property type="protein sequence ID" value="MFD1508339.1"/>
    <property type="molecule type" value="Genomic_DNA"/>
</dbReference>
<accession>A0ABW4EEM1</accession>
<keyword evidence="3" id="KW-1185">Reference proteome</keyword>
<name>A0ABW4EEM1_9RHOB</name>
<dbReference type="RefSeq" id="WP_379912860.1">
    <property type="nucleotide sequence ID" value="NZ_JBHUDD010000027.1"/>
</dbReference>
<dbReference type="CDD" id="cd07313">
    <property type="entry name" value="terB_like_2"/>
    <property type="match status" value="1"/>
</dbReference>
<feature type="domain" description="Co-chaperone DjlA N-terminal" evidence="1">
    <location>
        <begin position="24"/>
        <end position="136"/>
    </location>
</feature>
<dbReference type="SUPFAM" id="SSF158682">
    <property type="entry name" value="TerB-like"/>
    <property type="match status" value="1"/>
</dbReference>
<protein>
    <submittedName>
        <fullName evidence="2">TerB family tellurite resistance protein</fullName>
    </submittedName>
</protein>